<protein>
    <submittedName>
        <fullName evidence="2">Uncharacterized protein</fullName>
    </submittedName>
</protein>
<keyword evidence="3" id="KW-1185">Reference proteome</keyword>
<dbReference type="Proteomes" id="UP000276215">
    <property type="component" value="Unassembled WGS sequence"/>
</dbReference>
<dbReference type="AlphaFoldDB" id="A0A3N4JW96"/>
<evidence type="ECO:0000256" key="1">
    <source>
        <dbReference type="SAM" id="MobiDB-lite"/>
    </source>
</evidence>
<feature type="region of interest" description="Disordered" evidence="1">
    <location>
        <begin position="1"/>
        <end position="48"/>
    </location>
</feature>
<feature type="compositionally biased region" description="Basic residues" evidence="1">
    <location>
        <begin position="10"/>
        <end position="24"/>
    </location>
</feature>
<proteinExistence type="predicted"/>
<sequence length="71" mass="8187">MHTVNGFAQCKRKITSHNQFRKTKSPNNKSENHNDKSGKKNQSKQKKVQLIPVVQLSMLNSSKYNFPVVFL</sequence>
<reference evidence="2 3" key="1">
    <citation type="journal article" date="2018" name="Nat. Ecol. Evol.">
        <title>Pezizomycetes genomes reveal the molecular basis of ectomycorrhizal truffle lifestyle.</title>
        <authorList>
            <person name="Murat C."/>
            <person name="Payen T."/>
            <person name="Noel B."/>
            <person name="Kuo A."/>
            <person name="Morin E."/>
            <person name="Chen J."/>
            <person name="Kohler A."/>
            <person name="Krizsan K."/>
            <person name="Balestrini R."/>
            <person name="Da Silva C."/>
            <person name="Montanini B."/>
            <person name="Hainaut M."/>
            <person name="Levati E."/>
            <person name="Barry K.W."/>
            <person name="Belfiori B."/>
            <person name="Cichocki N."/>
            <person name="Clum A."/>
            <person name="Dockter R.B."/>
            <person name="Fauchery L."/>
            <person name="Guy J."/>
            <person name="Iotti M."/>
            <person name="Le Tacon F."/>
            <person name="Lindquist E.A."/>
            <person name="Lipzen A."/>
            <person name="Malagnac F."/>
            <person name="Mello A."/>
            <person name="Molinier V."/>
            <person name="Miyauchi S."/>
            <person name="Poulain J."/>
            <person name="Riccioni C."/>
            <person name="Rubini A."/>
            <person name="Sitrit Y."/>
            <person name="Splivallo R."/>
            <person name="Traeger S."/>
            <person name="Wang M."/>
            <person name="Zifcakova L."/>
            <person name="Wipf D."/>
            <person name="Zambonelli A."/>
            <person name="Paolocci F."/>
            <person name="Nowrousian M."/>
            <person name="Ottonello S."/>
            <person name="Baldrian P."/>
            <person name="Spatafora J.W."/>
            <person name="Henrissat B."/>
            <person name="Nagy L.G."/>
            <person name="Aury J.M."/>
            <person name="Wincker P."/>
            <person name="Grigoriev I.V."/>
            <person name="Bonfante P."/>
            <person name="Martin F.M."/>
        </authorList>
    </citation>
    <scope>NUCLEOTIDE SEQUENCE [LARGE SCALE GENOMIC DNA]</scope>
    <source>
        <strain evidence="2 3">120613-1</strain>
    </source>
</reference>
<evidence type="ECO:0000313" key="2">
    <source>
        <dbReference type="EMBL" id="RPB01289.1"/>
    </source>
</evidence>
<name>A0A3N4JW96_9PEZI</name>
<dbReference type="EMBL" id="ML120374">
    <property type="protein sequence ID" value="RPB01289.1"/>
    <property type="molecule type" value="Genomic_DNA"/>
</dbReference>
<gene>
    <name evidence="2" type="ORF">L873DRAFT_1803792</name>
</gene>
<organism evidence="2 3">
    <name type="scientific">Choiromyces venosus 120613-1</name>
    <dbReference type="NCBI Taxonomy" id="1336337"/>
    <lineage>
        <taxon>Eukaryota</taxon>
        <taxon>Fungi</taxon>
        <taxon>Dikarya</taxon>
        <taxon>Ascomycota</taxon>
        <taxon>Pezizomycotina</taxon>
        <taxon>Pezizomycetes</taxon>
        <taxon>Pezizales</taxon>
        <taxon>Tuberaceae</taxon>
        <taxon>Choiromyces</taxon>
    </lineage>
</organism>
<evidence type="ECO:0000313" key="3">
    <source>
        <dbReference type="Proteomes" id="UP000276215"/>
    </source>
</evidence>
<accession>A0A3N4JW96</accession>